<sequence length="430" mass="48669">MYSYMSGLVYMVASAFVILLGTIFFFKRYKKNAKEMDEELLNARINLFRPEPLIDHSTIGSGVIEIPAPDESIPGCVNLAKVNFFNFLNNQDFRKEAELCIRTYGVGSCGPRGFYGTIDIHLTLEERIAKFMDMEETVLYSYGFTTVSSAIGAYCKKKDIIFCDEKISFAARQGFLAAKSTVEYFKHNDMNDLESKLKAYEKKEKQRGKLFRKFLIVEGIYASSGTICPLPELMSLREKYKLRIFIDESLSWGVLGEHGKGVTEHFNIDRSNVDMIIASLEYAVGSIGGFCVGASVVIEHQRLSGLGYCFSASLPPFLTQAALCALTMFETQPSIFQELHETCIMIDRKLRNLEGYIVISDPLSPVKLFTTKRSEKRCEDIKKIHTFCTEKNIYFLPFEEYLKLNVNIATEDSTIDNVMSVLKSAIDVCI</sequence>
<dbReference type="InterPro" id="IPR015424">
    <property type="entry name" value="PyrdxlP-dep_Trfase"/>
</dbReference>
<evidence type="ECO:0000256" key="7">
    <source>
        <dbReference type="ARBA" id="ARBA00022898"/>
    </source>
</evidence>
<accession>A0A1Y1KDD4</accession>
<dbReference type="InterPro" id="IPR015421">
    <property type="entry name" value="PyrdxlP-dep_Trfase_major"/>
</dbReference>
<reference evidence="17" key="3">
    <citation type="submission" date="2019-08" db="EMBL/GenBank/DDBJ databases">
        <authorList>
            <consortium name="Photinus pyralis genome working group"/>
            <person name="Fallon T.R."/>
            <person name="Sander Lower S.E."/>
            <person name="Weng J.-K."/>
        </authorList>
    </citation>
    <scope>NUCLEOTIDE SEQUENCE</scope>
    <source>
        <strain evidence="17">1611_PpyrPB1</strain>
        <tissue evidence="17">Whole body</tissue>
    </source>
</reference>
<reference evidence="16" key="1">
    <citation type="journal article" date="2016" name="Sci. Rep.">
        <title>Molecular characterization of firefly nuptial gifts: a multi-omics approach sheds light on postcopulatory sexual selection.</title>
        <authorList>
            <person name="Al-Wathiqui N."/>
            <person name="Fallon T.R."/>
            <person name="South A."/>
            <person name="Weng J.K."/>
            <person name="Lewis S.M."/>
        </authorList>
    </citation>
    <scope>NUCLEOTIDE SEQUENCE</scope>
</reference>
<evidence type="ECO:0000256" key="13">
    <source>
        <dbReference type="ARBA" id="ARBA00042649"/>
    </source>
</evidence>
<dbReference type="SUPFAM" id="SSF53383">
    <property type="entry name" value="PLP-dependent transferases"/>
    <property type="match status" value="1"/>
</dbReference>
<keyword evidence="8" id="KW-0746">Sphingolipid metabolism</keyword>
<gene>
    <name evidence="17" type="ORF">PPYR_05803</name>
</gene>
<evidence type="ECO:0000256" key="14">
    <source>
        <dbReference type="SAM" id="Phobius"/>
    </source>
</evidence>
<keyword evidence="7" id="KW-0663">Pyridoxal phosphate</keyword>
<evidence type="ECO:0000256" key="4">
    <source>
        <dbReference type="ARBA" id="ARBA00008392"/>
    </source>
</evidence>
<keyword evidence="9" id="KW-0443">Lipid metabolism</keyword>
<evidence type="ECO:0000256" key="10">
    <source>
        <dbReference type="ARBA" id="ARBA00023315"/>
    </source>
</evidence>
<dbReference type="OrthoDB" id="3168162at2759"/>
<comment type="pathway">
    <text evidence="3">Sphingolipid metabolism.</text>
</comment>
<evidence type="ECO:0000313" key="16">
    <source>
        <dbReference type="EMBL" id="JAV58351.1"/>
    </source>
</evidence>
<dbReference type="InParanoid" id="A0A1Y1KDD4"/>
<dbReference type="InterPro" id="IPR015422">
    <property type="entry name" value="PyrdxlP-dep_Trfase_small"/>
</dbReference>
<name>A0A1Y1KDD4_PHOPY</name>
<dbReference type="AlphaFoldDB" id="A0A1Y1KDD4"/>
<evidence type="ECO:0000256" key="1">
    <source>
        <dbReference type="ARBA" id="ARBA00001933"/>
    </source>
</evidence>
<evidence type="ECO:0000256" key="2">
    <source>
        <dbReference type="ARBA" id="ARBA00004760"/>
    </source>
</evidence>
<feature type="transmembrane region" description="Helical" evidence="14">
    <location>
        <begin position="6"/>
        <end position="26"/>
    </location>
</feature>
<keyword evidence="14" id="KW-1133">Transmembrane helix</keyword>
<dbReference type="FunCoup" id="A0A1Y1KDD4">
    <property type="interactions" value="2272"/>
</dbReference>
<keyword evidence="6" id="KW-0808">Transferase</keyword>
<comment type="similarity">
    <text evidence="4">Belongs to the class-II pyridoxal-phosphate-dependent aminotransferase family.</text>
</comment>
<dbReference type="Gene3D" id="3.40.640.10">
    <property type="entry name" value="Type I PLP-dependent aspartate aminotransferase-like (Major domain)"/>
    <property type="match status" value="1"/>
</dbReference>
<dbReference type="GO" id="GO:0016020">
    <property type="term" value="C:membrane"/>
    <property type="evidence" value="ECO:0007669"/>
    <property type="project" value="GOC"/>
</dbReference>
<proteinExistence type="inferred from homology"/>
<dbReference type="PANTHER" id="PTHR13693:SF2">
    <property type="entry name" value="SERINE PALMITOYLTRANSFERASE 1"/>
    <property type="match status" value="1"/>
</dbReference>
<feature type="domain" description="Aminotransferase class I/classII large" evidence="15">
    <location>
        <begin position="97"/>
        <end position="420"/>
    </location>
</feature>
<dbReference type="EMBL" id="GEZM01087999">
    <property type="protein sequence ID" value="JAV58351.1"/>
    <property type="molecule type" value="Transcribed_RNA"/>
</dbReference>
<keyword evidence="14" id="KW-0812">Transmembrane</keyword>
<dbReference type="GO" id="GO:0046513">
    <property type="term" value="P:ceramide biosynthetic process"/>
    <property type="evidence" value="ECO:0007669"/>
    <property type="project" value="TreeGrafter"/>
</dbReference>
<dbReference type="GO" id="GO:0030170">
    <property type="term" value="F:pyridoxal phosphate binding"/>
    <property type="evidence" value="ECO:0007669"/>
    <property type="project" value="InterPro"/>
</dbReference>
<dbReference type="InterPro" id="IPR050087">
    <property type="entry name" value="AON_synthase_class-II"/>
</dbReference>
<dbReference type="InterPro" id="IPR004839">
    <property type="entry name" value="Aminotransferase_I/II_large"/>
</dbReference>
<keyword evidence="14" id="KW-0472">Membrane</keyword>
<evidence type="ECO:0000256" key="5">
    <source>
        <dbReference type="ARBA" id="ARBA00013220"/>
    </source>
</evidence>
<comment type="pathway">
    <text evidence="2">Lipid metabolism; sphingolipid metabolism.</text>
</comment>
<dbReference type="GO" id="GO:0046512">
    <property type="term" value="P:sphingosine biosynthetic process"/>
    <property type="evidence" value="ECO:0007669"/>
    <property type="project" value="TreeGrafter"/>
</dbReference>
<evidence type="ECO:0000256" key="12">
    <source>
        <dbReference type="ARBA" id="ARBA00041765"/>
    </source>
</evidence>
<dbReference type="GO" id="GO:0004758">
    <property type="term" value="F:serine C-palmitoyltransferase activity"/>
    <property type="evidence" value="ECO:0007669"/>
    <property type="project" value="UniProtKB-EC"/>
</dbReference>
<evidence type="ECO:0000256" key="8">
    <source>
        <dbReference type="ARBA" id="ARBA00022919"/>
    </source>
</evidence>
<evidence type="ECO:0000313" key="18">
    <source>
        <dbReference type="Proteomes" id="UP000327044"/>
    </source>
</evidence>
<evidence type="ECO:0000256" key="9">
    <source>
        <dbReference type="ARBA" id="ARBA00023098"/>
    </source>
</evidence>
<evidence type="ECO:0000256" key="6">
    <source>
        <dbReference type="ARBA" id="ARBA00022679"/>
    </source>
</evidence>
<evidence type="ECO:0000313" key="17">
    <source>
        <dbReference type="EMBL" id="KAB0801449.1"/>
    </source>
</evidence>
<organism evidence="16">
    <name type="scientific">Photinus pyralis</name>
    <name type="common">Common eastern firefly</name>
    <name type="synonym">Lampyris pyralis</name>
    <dbReference type="NCBI Taxonomy" id="7054"/>
    <lineage>
        <taxon>Eukaryota</taxon>
        <taxon>Metazoa</taxon>
        <taxon>Ecdysozoa</taxon>
        <taxon>Arthropoda</taxon>
        <taxon>Hexapoda</taxon>
        <taxon>Insecta</taxon>
        <taxon>Pterygota</taxon>
        <taxon>Neoptera</taxon>
        <taxon>Endopterygota</taxon>
        <taxon>Coleoptera</taxon>
        <taxon>Polyphaga</taxon>
        <taxon>Elateriformia</taxon>
        <taxon>Elateroidea</taxon>
        <taxon>Lampyridae</taxon>
        <taxon>Lampyrinae</taxon>
        <taxon>Photinus</taxon>
    </lineage>
</organism>
<dbReference type="Proteomes" id="UP000327044">
    <property type="component" value="Unassembled WGS sequence"/>
</dbReference>
<evidence type="ECO:0000256" key="3">
    <source>
        <dbReference type="ARBA" id="ARBA00004991"/>
    </source>
</evidence>
<dbReference type="Pfam" id="PF00155">
    <property type="entry name" value="Aminotran_1_2"/>
    <property type="match status" value="1"/>
</dbReference>
<keyword evidence="10" id="KW-0012">Acyltransferase</keyword>
<dbReference type="GO" id="GO:0005783">
    <property type="term" value="C:endoplasmic reticulum"/>
    <property type="evidence" value="ECO:0007669"/>
    <property type="project" value="TreeGrafter"/>
</dbReference>
<reference evidence="17 18" key="2">
    <citation type="journal article" date="2018" name="Elife">
        <title>Firefly genomes illuminate parallel origins of bioluminescence in beetles.</title>
        <authorList>
            <person name="Fallon T.R."/>
            <person name="Lower S.E."/>
            <person name="Chang C.H."/>
            <person name="Bessho-Uehara M."/>
            <person name="Martin G.J."/>
            <person name="Bewick A.J."/>
            <person name="Behringer M."/>
            <person name="Debat H.J."/>
            <person name="Wong I."/>
            <person name="Day J.C."/>
            <person name="Suvorov A."/>
            <person name="Silva C.J."/>
            <person name="Stanger-Hall K.F."/>
            <person name="Hall D.W."/>
            <person name="Schmitz R.J."/>
            <person name="Nelson D.R."/>
            <person name="Lewis S.M."/>
            <person name="Shigenobu S."/>
            <person name="Bybee S.M."/>
            <person name="Larracuente A.M."/>
            <person name="Oba Y."/>
            <person name="Weng J.K."/>
        </authorList>
    </citation>
    <scope>NUCLEOTIDE SEQUENCE [LARGE SCALE GENOMIC DNA]</scope>
    <source>
        <strain evidence="17">1611_PpyrPB1</strain>
        <tissue evidence="17">Whole body</tissue>
    </source>
</reference>
<evidence type="ECO:0000256" key="11">
    <source>
        <dbReference type="ARBA" id="ARBA00041066"/>
    </source>
</evidence>
<dbReference type="Gene3D" id="3.90.1150.10">
    <property type="entry name" value="Aspartate Aminotransferase, domain 1"/>
    <property type="match status" value="1"/>
</dbReference>
<dbReference type="EC" id="2.3.1.50" evidence="5"/>
<dbReference type="PANTHER" id="PTHR13693">
    <property type="entry name" value="CLASS II AMINOTRANSFERASE/8-AMINO-7-OXONONANOATE SYNTHASE"/>
    <property type="match status" value="1"/>
</dbReference>
<evidence type="ECO:0000259" key="15">
    <source>
        <dbReference type="Pfam" id="PF00155"/>
    </source>
</evidence>
<comment type="cofactor">
    <cofactor evidence="1">
        <name>pyridoxal 5'-phosphate</name>
        <dbReference type="ChEBI" id="CHEBI:597326"/>
    </cofactor>
</comment>
<keyword evidence="18" id="KW-1185">Reference proteome</keyword>
<dbReference type="EMBL" id="VVIM01000003">
    <property type="protein sequence ID" value="KAB0801449.1"/>
    <property type="molecule type" value="Genomic_DNA"/>
</dbReference>
<protein>
    <recommendedName>
        <fullName evidence="11">Serine palmitoyltransferase 1</fullName>
        <ecNumber evidence="5">2.3.1.50</ecNumber>
    </recommendedName>
    <alternativeName>
        <fullName evidence="12">Long chain base biosynthesis protein 1</fullName>
    </alternativeName>
    <alternativeName>
        <fullName evidence="13">Serine-palmitoyl-CoA transferase 1</fullName>
    </alternativeName>
</protein>